<reference evidence="2 3" key="1">
    <citation type="submission" date="2018-11" db="EMBL/GenBank/DDBJ databases">
        <title>Mesobaculum littorinae gen. nov., sp. nov., isolated from Littorina scabra that represents a novel genus of the order Rhodobacteraceae.</title>
        <authorList>
            <person name="Li F."/>
        </authorList>
    </citation>
    <scope>NUCLEOTIDE SEQUENCE [LARGE SCALE GENOMIC DNA]</scope>
    <source>
        <strain evidence="2 3">M0103</strain>
    </source>
</reference>
<feature type="transmembrane region" description="Helical" evidence="1">
    <location>
        <begin position="111"/>
        <end position="130"/>
    </location>
</feature>
<dbReference type="AlphaFoldDB" id="A0A438AIJ1"/>
<feature type="transmembrane region" description="Helical" evidence="1">
    <location>
        <begin position="59"/>
        <end position="77"/>
    </location>
</feature>
<evidence type="ECO:0000256" key="1">
    <source>
        <dbReference type="SAM" id="Phobius"/>
    </source>
</evidence>
<dbReference type="EMBL" id="RQXX01000002">
    <property type="protein sequence ID" value="RVV98510.1"/>
    <property type="molecule type" value="Genomic_DNA"/>
</dbReference>
<name>A0A438AIJ1_9RHOB</name>
<keyword evidence="1" id="KW-0812">Transmembrane</keyword>
<feature type="transmembrane region" description="Helical" evidence="1">
    <location>
        <begin position="84"/>
        <end position="105"/>
    </location>
</feature>
<feature type="transmembrane region" description="Helical" evidence="1">
    <location>
        <begin position="291"/>
        <end position="308"/>
    </location>
</feature>
<dbReference type="OrthoDB" id="7993201at2"/>
<protein>
    <recommendedName>
        <fullName evidence="4">DUF2029 domain-containing protein</fullName>
    </recommendedName>
</protein>
<feature type="transmembrane region" description="Helical" evidence="1">
    <location>
        <begin position="173"/>
        <end position="203"/>
    </location>
</feature>
<dbReference type="Proteomes" id="UP000285908">
    <property type="component" value="Unassembled WGS sequence"/>
</dbReference>
<feature type="transmembrane region" description="Helical" evidence="1">
    <location>
        <begin position="259"/>
        <end position="279"/>
    </location>
</feature>
<keyword evidence="3" id="KW-1185">Reference proteome</keyword>
<feature type="transmembrane region" description="Helical" evidence="1">
    <location>
        <begin position="142"/>
        <end position="161"/>
    </location>
</feature>
<comment type="caution">
    <text evidence="2">The sequence shown here is derived from an EMBL/GenBank/DDBJ whole genome shotgun (WGS) entry which is preliminary data.</text>
</comment>
<gene>
    <name evidence="2" type="ORF">EKE94_06220</name>
</gene>
<keyword evidence="1" id="KW-0472">Membrane</keyword>
<sequence length="549" mass="58535">MRRPNPVILLAVTATIGIAMAGLTLSMGGLYVDVYDGDSLHLVDLVMRMAAGQRPHLDFVTPIGDLAILPLALFVEAGTGIGHAFVYAQILVAAVLLVPAVWIGWSRFPGYWGILFAAAIMVLSLALVHGQAETAFSASMHYNRWAWALGFLAVGTAFLPPRGERPRHGIDGAVLGAAMTALGLIKVTYVLAFAPPIVVMLLLRGAWRTLAVALAVTALACLTLTAWLGPDYWGAYLGDLTAVSGSEIRSYPTYPLSTVLGGPAFLPGTLLGFAAVVLLRQGNADRAPYGLGLLLLLPGFFFVTYQNFGNDPQWVLLLGLLLIPLAPWSAEEDPTGALRMAGAAIIAALFALAAPSYLNMATSPLTLMTRDTTWVPIFPRNPPHDDFYSSEPQALRYNVVTPGPGVSDVADLGDRDAPAMVNGAALPDCALTSGLTLYLRSMARDLGSRGYGGPGAEVVVADLLSALWLFDGRILPVRGAAPWSYGGTPGWAQARYLVVPLCPLSPETRVAWLTALDDRGERLREVTRTALYIVFERASERGGEDEVEK</sequence>
<dbReference type="RefSeq" id="WP_127905742.1">
    <property type="nucleotide sequence ID" value="NZ_RQXX01000002.1"/>
</dbReference>
<evidence type="ECO:0000313" key="2">
    <source>
        <dbReference type="EMBL" id="RVV98510.1"/>
    </source>
</evidence>
<organism evidence="2 3">
    <name type="scientific">Mesobaculum littorinae</name>
    <dbReference type="NCBI Taxonomy" id="2486419"/>
    <lineage>
        <taxon>Bacteria</taxon>
        <taxon>Pseudomonadati</taxon>
        <taxon>Pseudomonadota</taxon>
        <taxon>Alphaproteobacteria</taxon>
        <taxon>Rhodobacterales</taxon>
        <taxon>Roseobacteraceae</taxon>
        <taxon>Mesobaculum</taxon>
    </lineage>
</organism>
<keyword evidence="1" id="KW-1133">Transmembrane helix</keyword>
<evidence type="ECO:0008006" key="4">
    <source>
        <dbReference type="Google" id="ProtNLM"/>
    </source>
</evidence>
<evidence type="ECO:0000313" key="3">
    <source>
        <dbReference type="Proteomes" id="UP000285908"/>
    </source>
</evidence>
<proteinExistence type="predicted"/>
<feature type="transmembrane region" description="Helical" evidence="1">
    <location>
        <begin position="210"/>
        <end position="229"/>
    </location>
</feature>
<feature type="transmembrane region" description="Helical" evidence="1">
    <location>
        <begin position="7"/>
        <end position="32"/>
    </location>
</feature>
<feature type="transmembrane region" description="Helical" evidence="1">
    <location>
        <begin position="337"/>
        <end position="358"/>
    </location>
</feature>
<accession>A0A438AIJ1</accession>